<dbReference type="InterPro" id="IPR029033">
    <property type="entry name" value="His_PPase_superfam"/>
</dbReference>
<accession>A0A074W2M7</accession>
<evidence type="ECO:0000256" key="2">
    <source>
        <dbReference type="ARBA" id="ARBA00012632"/>
    </source>
</evidence>
<comment type="similarity">
    <text evidence="1">Belongs to the histidine acid phosphatase family.</text>
</comment>
<gene>
    <name evidence="5" type="ORF">M437DRAFT_37765</name>
</gene>
<name>A0A074W2M7_AURM1</name>
<dbReference type="GeneID" id="63913080"/>
<feature type="region of interest" description="Disordered" evidence="4">
    <location>
        <begin position="87"/>
        <end position="106"/>
    </location>
</feature>
<dbReference type="EMBL" id="KL584824">
    <property type="protein sequence ID" value="KEQ67365.1"/>
    <property type="molecule type" value="Genomic_DNA"/>
</dbReference>
<evidence type="ECO:0000313" key="5">
    <source>
        <dbReference type="EMBL" id="KEQ67365.1"/>
    </source>
</evidence>
<proteinExistence type="inferred from homology"/>
<evidence type="ECO:0000256" key="1">
    <source>
        <dbReference type="ARBA" id="ARBA00005375"/>
    </source>
</evidence>
<organism evidence="5 6">
    <name type="scientific">Aureobasidium melanogenum (strain CBS 110374)</name>
    <name type="common">Aureobasidium pullulans var. melanogenum</name>
    <dbReference type="NCBI Taxonomy" id="1043003"/>
    <lineage>
        <taxon>Eukaryota</taxon>
        <taxon>Fungi</taxon>
        <taxon>Dikarya</taxon>
        <taxon>Ascomycota</taxon>
        <taxon>Pezizomycotina</taxon>
        <taxon>Dothideomycetes</taxon>
        <taxon>Dothideomycetidae</taxon>
        <taxon>Dothideales</taxon>
        <taxon>Saccotheciaceae</taxon>
        <taxon>Aureobasidium</taxon>
    </lineage>
</organism>
<keyword evidence="6" id="KW-1185">Reference proteome</keyword>
<dbReference type="InterPro" id="IPR000560">
    <property type="entry name" value="His_Pase_clade-2"/>
</dbReference>
<dbReference type="Pfam" id="PF00328">
    <property type="entry name" value="His_Phos_2"/>
    <property type="match status" value="1"/>
</dbReference>
<dbReference type="PANTHER" id="PTHR11567:SF110">
    <property type="entry name" value="2-PHOSPHOXYLOSE PHOSPHATASE 1"/>
    <property type="match status" value="1"/>
</dbReference>
<dbReference type="Gene3D" id="3.40.50.1240">
    <property type="entry name" value="Phosphoglycerate mutase-like"/>
    <property type="match status" value="1"/>
</dbReference>
<dbReference type="CDD" id="cd07061">
    <property type="entry name" value="HP_HAP_like"/>
    <property type="match status" value="1"/>
</dbReference>
<evidence type="ECO:0000256" key="3">
    <source>
        <dbReference type="ARBA" id="ARBA00022801"/>
    </source>
</evidence>
<dbReference type="PROSITE" id="PS00616">
    <property type="entry name" value="HIS_ACID_PHOSPHAT_1"/>
    <property type="match status" value="1"/>
</dbReference>
<dbReference type="AlphaFoldDB" id="A0A074W2M7"/>
<dbReference type="STRING" id="1043003.A0A074W2M7"/>
<dbReference type="InterPro" id="IPR050645">
    <property type="entry name" value="Histidine_acid_phosphatase"/>
</dbReference>
<evidence type="ECO:0000256" key="4">
    <source>
        <dbReference type="SAM" id="MobiDB-lite"/>
    </source>
</evidence>
<sequence>MTTLVPREKYTADELETLYPKELALQQVQVLLRHGERSPVSARFKNAGLSANWPYCNAAQHLRSVIMSANDSWDELAYRRRLETFDTKDDSPTLSQGPGRETDGICLPGELTDQGRASTLALGQRLRGLYVDQLGFMPAVLQDANHMYLRATPIPRALESVQQTFYGLYPPSSRAAGFVPPTIIQRQPSHETLFPNEGACRRFAQLSQAFAQRTSDRWNDSPDMAYLNKMFGKWMPEDSPTVKVDSHPRLSGIMDTVNSTLAHPQETRLPKEFYDPRGRAIIDKIGVEEWFSGYKESQEYRSVGIGGLMGDIVGRMIEKTRAPSSSNNDVQMALSGCHDTTLAAVLSSMGAFEGEPWPPYTSHIAIELFKDRTSPTGAQPAITTGSWWSSLFPAKSMLTPDASPRTPLSNLSESDKQKLNGYYVRLRYNDRPMKVPGCRPVGKHYGNDESLCTLEAFKGIVDKFTPKNWKQACGARLGESAFPETVEPAGV</sequence>
<dbReference type="RefSeq" id="XP_040884388.1">
    <property type="nucleotide sequence ID" value="XM_041019707.1"/>
</dbReference>
<evidence type="ECO:0000313" key="6">
    <source>
        <dbReference type="Proteomes" id="UP000030672"/>
    </source>
</evidence>
<dbReference type="GO" id="GO:0016158">
    <property type="term" value="F:inositol hexakisphosphate 3-phosphatase activity"/>
    <property type="evidence" value="ECO:0007669"/>
    <property type="project" value="UniProtKB-EC"/>
</dbReference>
<protein>
    <recommendedName>
        <fullName evidence="2">3-phytase</fullName>
        <ecNumber evidence="2">3.1.3.8</ecNumber>
    </recommendedName>
</protein>
<keyword evidence="3" id="KW-0378">Hydrolase</keyword>
<dbReference type="InterPro" id="IPR033379">
    <property type="entry name" value="Acid_Pase_AS"/>
</dbReference>
<dbReference type="HOGENOM" id="CLU_030431_3_1_1"/>
<dbReference type="PANTHER" id="PTHR11567">
    <property type="entry name" value="ACID PHOSPHATASE-RELATED"/>
    <property type="match status" value="1"/>
</dbReference>
<dbReference type="SUPFAM" id="SSF53254">
    <property type="entry name" value="Phosphoglycerate mutase-like"/>
    <property type="match status" value="1"/>
</dbReference>
<dbReference type="Proteomes" id="UP000030672">
    <property type="component" value="Unassembled WGS sequence"/>
</dbReference>
<reference evidence="5 6" key="1">
    <citation type="journal article" date="2014" name="BMC Genomics">
        <title>Genome sequencing of four Aureobasidium pullulans varieties: biotechnological potential, stress tolerance, and description of new species.</title>
        <authorList>
            <person name="Gostin Ar C."/>
            <person name="Ohm R.A."/>
            <person name="Kogej T."/>
            <person name="Sonjak S."/>
            <person name="Turk M."/>
            <person name="Zajc J."/>
            <person name="Zalar P."/>
            <person name="Grube M."/>
            <person name="Sun H."/>
            <person name="Han J."/>
            <person name="Sharma A."/>
            <person name="Chiniquy J."/>
            <person name="Ngan C.Y."/>
            <person name="Lipzen A."/>
            <person name="Barry K."/>
            <person name="Grigoriev I.V."/>
            <person name="Gunde-Cimerman N."/>
        </authorList>
    </citation>
    <scope>NUCLEOTIDE SEQUENCE [LARGE SCALE GENOMIC DNA]</scope>
    <source>
        <strain evidence="5 6">CBS 110374</strain>
    </source>
</reference>
<dbReference type="EC" id="3.1.3.8" evidence="2"/>